<protein>
    <submittedName>
        <fullName evidence="4">D-amino-acid oxidase</fullName>
    </submittedName>
</protein>
<dbReference type="PANTHER" id="PTHR13847:SF289">
    <property type="entry name" value="GLYCINE OXIDASE"/>
    <property type="match status" value="1"/>
</dbReference>
<evidence type="ECO:0000259" key="3">
    <source>
        <dbReference type="Pfam" id="PF01266"/>
    </source>
</evidence>
<keyword evidence="2" id="KW-0812">Transmembrane</keyword>
<dbReference type="EMBL" id="AP019533">
    <property type="protein sequence ID" value="BBI95373.1"/>
    <property type="molecule type" value="Genomic_DNA"/>
</dbReference>
<dbReference type="AlphaFoldDB" id="A0A455VPW0"/>
<evidence type="ECO:0000256" key="2">
    <source>
        <dbReference type="SAM" id="Phobius"/>
    </source>
</evidence>
<evidence type="ECO:0000313" key="4">
    <source>
        <dbReference type="EMBL" id="BBI95373.1"/>
    </source>
</evidence>
<dbReference type="PANTHER" id="PTHR13847">
    <property type="entry name" value="SARCOSINE DEHYDROGENASE-RELATED"/>
    <property type="match status" value="1"/>
</dbReference>
<dbReference type="SUPFAM" id="SSF51905">
    <property type="entry name" value="FAD/NAD(P)-binding domain"/>
    <property type="match status" value="1"/>
</dbReference>
<feature type="domain" description="FAD dependent oxidoreductase" evidence="3">
    <location>
        <begin position="6"/>
        <end position="324"/>
    </location>
</feature>
<dbReference type="InterPro" id="IPR006076">
    <property type="entry name" value="FAD-dep_OxRdtase"/>
</dbReference>
<dbReference type="GO" id="GO:0005737">
    <property type="term" value="C:cytoplasm"/>
    <property type="evidence" value="ECO:0007669"/>
    <property type="project" value="TreeGrafter"/>
</dbReference>
<keyword evidence="2" id="KW-0472">Membrane</keyword>
<organism evidence="4">
    <name type="scientific">Enterobacter asburiae</name>
    <dbReference type="NCBI Taxonomy" id="61645"/>
    <lineage>
        <taxon>Bacteria</taxon>
        <taxon>Pseudomonadati</taxon>
        <taxon>Pseudomonadota</taxon>
        <taxon>Gammaproteobacteria</taxon>
        <taxon>Enterobacterales</taxon>
        <taxon>Enterobacteriaceae</taxon>
        <taxon>Enterobacter</taxon>
        <taxon>Enterobacter cloacae complex</taxon>
    </lineage>
</organism>
<dbReference type="Gene3D" id="3.50.50.60">
    <property type="entry name" value="FAD/NAD(P)-binding domain"/>
    <property type="match status" value="1"/>
</dbReference>
<name>A0A455VPW0_ENTAS</name>
<reference evidence="4" key="1">
    <citation type="submission" date="2019-03" db="EMBL/GenBank/DDBJ databases">
        <title>Complete genome sequences of Enterobacter asburiae str. MRY18-106 isolated from a patient in Japan.</title>
        <authorList>
            <person name="Sekizuka T."/>
            <person name="Matsui M."/>
            <person name="Takara T."/>
            <person name="Uechi A."/>
            <person name="Harakuni M."/>
            <person name="Kimura T."/>
            <person name="Suzuki S."/>
            <person name="Kuroda M."/>
        </authorList>
    </citation>
    <scope>NUCLEOTIDE SEQUENCE</scope>
    <source>
        <strain evidence="4">MRY18-106</strain>
    </source>
</reference>
<dbReference type="Gene3D" id="3.30.9.10">
    <property type="entry name" value="D-Amino Acid Oxidase, subunit A, domain 2"/>
    <property type="match status" value="1"/>
</dbReference>
<feature type="transmembrane region" description="Helical" evidence="2">
    <location>
        <begin position="7"/>
        <end position="24"/>
    </location>
</feature>
<dbReference type="Pfam" id="PF01266">
    <property type="entry name" value="DAO"/>
    <property type="match status" value="1"/>
</dbReference>
<accession>A0A455VPW0</accession>
<sequence length="346" mass="37220">MTHKKRIVIVGAGITGVSIAWHLAHREFDVTLVEQDMPASGATGSAFGWLTGVVKDNAADVFIRRIALADWHRLEEQLPELNIKWSGSLTYGAASGSCLQDERLLHKAEIARLEPALNNPPAEARYAAKDGAIDAVSATRLLLDKACEMGVVLNTQTTVTGLCMMEGKVTGVLTSRGKLDADCVVLACGTGIPALTERVDIHIPVQASPAILLRFAIPQNVVNTILSGDDIEVRQAHNGDLLAAEDYPASGNVRETAEAAQRAVRSRLTGAELATLFQYSTGERPVIQDGYPILGFADESRTVYVASMHPAVTCAATIGRQVCEELCDGQSDEIPQCYRPSRFKNK</sequence>
<keyword evidence="2" id="KW-1133">Transmembrane helix</keyword>
<keyword evidence="1" id="KW-0560">Oxidoreductase</keyword>
<dbReference type="InterPro" id="IPR036188">
    <property type="entry name" value="FAD/NAD-bd_sf"/>
</dbReference>
<gene>
    <name evidence="4" type="ORF">MRY18106EAS_19050</name>
</gene>
<proteinExistence type="predicted"/>
<evidence type="ECO:0000256" key="1">
    <source>
        <dbReference type="ARBA" id="ARBA00023002"/>
    </source>
</evidence>
<dbReference type="GO" id="GO:0016491">
    <property type="term" value="F:oxidoreductase activity"/>
    <property type="evidence" value="ECO:0007669"/>
    <property type="project" value="UniProtKB-KW"/>
</dbReference>